<evidence type="ECO:0000256" key="6">
    <source>
        <dbReference type="SAM" id="MobiDB-lite"/>
    </source>
</evidence>
<evidence type="ECO:0000256" key="3">
    <source>
        <dbReference type="ARBA" id="ARBA00022490"/>
    </source>
</evidence>
<keyword evidence="9" id="KW-1185">Reference proteome</keyword>
<keyword evidence="5" id="KW-0175">Coiled coil</keyword>
<comment type="caution">
    <text evidence="8">The sequence shown here is derived from an EMBL/GenBank/DDBJ whole genome shotgun (WGS) entry which is preliminary data.</text>
</comment>
<dbReference type="AlphaFoldDB" id="A0AAW1CPT9"/>
<dbReference type="InterPro" id="IPR009675">
    <property type="entry name" value="TPX2_fam"/>
</dbReference>
<keyword evidence="4" id="KW-0206">Cytoskeleton</keyword>
<dbReference type="InterPro" id="IPR027329">
    <property type="entry name" value="TPX2_C"/>
</dbReference>
<feature type="compositionally biased region" description="Basic and acidic residues" evidence="6">
    <location>
        <begin position="188"/>
        <end position="197"/>
    </location>
</feature>
<keyword evidence="3" id="KW-0963">Cytoplasm</keyword>
<comment type="subcellular location">
    <subcellularLocation>
        <location evidence="1">Cytoplasm</location>
        <location evidence="1">Cytoskeleton</location>
    </subcellularLocation>
</comment>
<evidence type="ECO:0000256" key="4">
    <source>
        <dbReference type="ARBA" id="ARBA00023212"/>
    </source>
</evidence>
<organism evidence="8 9">
    <name type="scientific">Rhynocoris fuscipes</name>
    <dbReference type="NCBI Taxonomy" id="488301"/>
    <lineage>
        <taxon>Eukaryota</taxon>
        <taxon>Metazoa</taxon>
        <taxon>Ecdysozoa</taxon>
        <taxon>Arthropoda</taxon>
        <taxon>Hexapoda</taxon>
        <taxon>Insecta</taxon>
        <taxon>Pterygota</taxon>
        <taxon>Neoptera</taxon>
        <taxon>Paraneoptera</taxon>
        <taxon>Hemiptera</taxon>
        <taxon>Heteroptera</taxon>
        <taxon>Panheteroptera</taxon>
        <taxon>Cimicomorpha</taxon>
        <taxon>Reduviidae</taxon>
        <taxon>Harpactorinae</taxon>
        <taxon>Harpactorini</taxon>
        <taxon>Rhynocoris</taxon>
    </lineage>
</organism>
<evidence type="ECO:0000313" key="8">
    <source>
        <dbReference type="EMBL" id="KAK9500417.1"/>
    </source>
</evidence>
<feature type="coiled-coil region" evidence="5">
    <location>
        <begin position="63"/>
        <end position="90"/>
    </location>
</feature>
<evidence type="ECO:0000256" key="2">
    <source>
        <dbReference type="ARBA" id="ARBA00005885"/>
    </source>
</evidence>
<evidence type="ECO:0000256" key="1">
    <source>
        <dbReference type="ARBA" id="ARBA00004245"/>
    </source>
</evidence>
<dbReference type="GO" id="GO:0005874">
    <property type="term" value="C:microtubule"/>
    <property type="evidence" value="ECO:0007669"/>
    <property type="project" value="InterPro"/>
</dbReference>
<gene>
    <name evidence="8" type="ORF">O3M35_001688</name>
</gene>
<protein>
    <recommendedName>
        <fullName evidence="7">TPX2 C-terminal domain-containing protein</fullName>
    </recommendedName>
</protein>
<evidence type="ECO:0000313" key="9">
    <source>
        <dbReference type="Proteomes" id="UP001461498"/>
    </source>
</evidence>
<dbReference type="EMBL" id="JAPXFL010000010">
    <property type="protein sequence ID" value="KAK9500417.1"/>
    <property type="molecule type" value="Genomic_DNA"/>
</dbReference>
<feature type="domain" description="TPX2 C-terminal" evidence="7">
    <location>
        <begin position="447"/>
        <end position="510"/>
    </location>
</feature>
<reference evidence="8 9" key="1">
    <citation type="submission" date="2022-12" db="EMBL/GenBank/DDBJ databases">
        <title>Chromosome-level genome assembly of true bugs.</title>
        <authorList>
            <person name="Ma L."/>
            <person name="Li H."/>
        </authorList>
    </citation>
    <scope>NUCLEOTIDE SEQUENCE [LARGE SCALE GENOMIC DNA]</scope>
    <source>
        <strain evidence="8">Lab_2022b</strain>
    </source>
</reference>
<sequence length="516" mass="59562">MDEKFDFAAPQFLESLPEAANLAEQDGADSFFDAPSVTPSKCENTLEETIKIINNEETIDDNKENQSSTVENCERQIKKAKRLLNNKTDIKNPKVSRNEKHKFDGIEVVVTPEKEKEHSMMTRQDKILKTPTLELRARKIIKEASKRKGSPSIYDPCFGKRHASQFMSLAEKVMHFQVDTPPRFKTKIPVEDKEKRAVHLMPTIPQSPKLMTKLRARPHDNKNEEEPENALFKATKLNMRVFEKPNTERPKPKSPTVQKPFKLTEVVKKEPIKEEIFQFKARPMPKWLSGSCDSLNSSISSTCSRRSRRKRNGLKSINEFDESLIEDENVYSGMSSVTKSNHSTRIKPFSFDERDKELLKKKEEKIKMLQEEAKKVPEFHATPLPSFISNTSMQSTLKSSVSTTSLISETGSTQSEPGFKAKFPSVLYKDPFIPQKPERPVLQPAKFELNTEKRARDRQEFEKELKLKEERWEEEKKQVMALLEQQEKEELAELRKKLVHKAQPVPSFISKNNEND</sequence>
<accession>A0AAW1CPT9</accession>
<comment type="similarity">
    <text evidence="2">Belongs to the TPX2 family.</text>
</comment>
<feature type="coiled-coil region" evidence="5">
    <location>
        <begin position="458"/>
        <end position="489"/>
    </location>
</feature>
<dbReference type="GO" id="GO:0060236">
    <property type="term" value="P:regulation of mitotic spindle organization"/>
    <property type="evidence" value="ECO:0007669"/>
    <property type="project" value="InterPro"/>
</dbReference>
<evidence type="ECO:0000259" key="7">
    <source>
        <dbReference type="Pfam" id="PF06886"/>
    </source>
</evidence>
<feature type="region of interest" description="Disordered" evidence="6">
    <location>
        <begin position="243"/>
        <end position="262"/>
    </location>
</feature>
<proteinExistence type="inferred from homology"/>
<dbReference type="Pfam" id="PF06886">
    <property type="entry name" value="TPX2"/>
    <property type="match status" value="1"/>
</dbReference>
<dbReference type="Proteomes" id="UP001461498">
    <property type="component" value="Unassembled WGS sequence"/>
</dbReference>
<dbReference type="GO" id="GO:0005819">
    <property type="term" value="C:spindle"/>
    <property type="evidence" value="ECO:0007669"/>
    <property type="project" value="InterPro"/>
</dbReference>
<evidence type="ECO:0000256" key="5">
    <source>
        <dbReference type="SAM" id="Coils"/>
    </source>
</evidence>
<dbReference type="PANTHER" id="PTHR14326">
    <property type="entry name" value="TARGETING PROTEIN FOR XKLP2"/>
    <property type="match status" value="1"/>
</dbReference>
<feature type="region of interest" description="Disordered" evidence="6">
    <location>
        <begin position="187"/>
        <end position="212"/>
    </location>
</feature>
<name>A0AAW1CPT9_9HEMI</name>
<dbReference type="PANTHER" id="PTHR14326:SF44">
    <property type="entry name" value="TARGETING PROTEIN FOR XKLP2"/>
    <property type="match status" value="1"/>
</dbReference>